<dbReference type="RefSeq" id="WP_173778002.1">
    <property type="nucleotide sequence ID" value="NZ_JABSNO010000002.1"/>
</dbReference>
<organism evidence="3 4">
    <name type="scientific">Frigoriflavimonas asaccharolytica</name>
    <dbReference type="NCBI Taxonomy" id="2735899"/>
    <lineage>
        <taxon>Bacteria</taxon>
        <taxon>Pseudomonadati</taxon>
        <taxon>Bacteroidota</taxon>
        <taxon>Flavobacteriia</taxon>
        <taxon>Flavobacteriales</taxon>
        <taxon>Weeksellaceae</taxon>
        <taxon>Frigoriflavimonas</taxon>
    </lineage>
</organism>
<feature type="transmembrane region" description="Helical" evidence="1">
    <location>
        <begin position="17"/>
        <end position="36"/>
    </location>
</feature>
<protein>
    <submittedName>
        <fullName evidence="3">High-affinity Fe2+/Pb2+ permease</fullName>
    </submittedName>
</protein>
<dbReference type="EMBL" id="JABSNO010000002">
    <property type="protein sequence ID" value="NRS91372.1"/>
    <property type="molecule type" value="Genomic_DNA"/>
</dbReference>
<dbReference type="Gene3D" id="1.10.287.70">
    <property type="match status" value="1"/>
</dbReference>
<keyword evidence="4" id="KW-1185">Reference proteome</keyword>
<name>A0A8J8G9C9_9FLAO</name>
<dbReference type="AlphaFoldDB" id="A0A8J8G9C9"/>
<keyword evidence="1" id="KW-0472">Membrane</keyword>
<accession>A0A8J8G9C9</accession>
<evidence type="ECO:0000259" key="2">
    <source>
        <dbReference type="Pfam" id="PF07885"/>
    </source>
</evidence>
<evidence type="ECO:0000313" key="3">
    <source>
        <dbReference type="EMBL" id="NRS91372.1"/>
    </source>
</evidence>
<feature type="transmembrane region" description="Helical" evidence="1">
    <location>
        <begin position="69"/>
        <end position="90"/>
    </location>
</feature>
<dbReference type="SUPFAM" id="SSF81324">
    <property type="entry name" value="Voltage-gated potassium channels"/>
    <property type="match status" value="1"/>
</dbReference>
<proteinExistence type="predicted"/>
<comment type="caution">
    <text evidence="3">The sequence shown here is derived from an EMBL/GenBank/DDBJ whole genome shotgun (WGS) entry which is preliminary data.</text>
</comment>
<gene>
    <name evidence="3" type="ORF">HNQ03_000438</name>
</gene>
<evidence type="ECO:0000256" key="1">
    <source>
        <dbReference type="SAM" id="Phobius"/>
    </source>
</evidence>
<dbReference type="InterPro" id="IPR013099">
    <property type="entry name" value="K_chnl_dom"/>
</dbReference>
<feature type="domain" description="Potassium channel" evidence="2">
    <location>
        <begin position="22"/>
        <end position="91"/>
    </location>
</feature>
<reference evidence="3" key="1">
    <citation type="submission" date="2020-05" db="EMBL/GenBank/DDBJ databases">
        <title>Genomic Encyclopedia of Type Strains, Phase IV (KMG-V): Genome sequencing to study the core and pangenomes of soil and plant-associated prokaryotes.</title>
        <authorList>
            <person name="Whitman W."/>
        </authorList>
    </citation>
    <scope>NUCLEOTIDE SEQUENCE</scope>
    <source>
        <strain evidence="3">16F</strain>
    </source>
</reference>
<dbReference type="Pfam" id="PF07885">
    <property type="entry name" value="Ion_trans_2"/>
    <property type="match status" value="1"/>
</dbReference>
<dbReference type="Proteomes" id="UP000610746">
    <property type="component" value="Unassembled WGS sequence"/>
</dbReference>
<evidence type="ECO:0000313" key="4">
    <source>
        <dbReference type="Proteomes" id="UP000610746"/>
    </source>
</evidence>
<keyword evidence="1" id="KW-1133">Transmembrane helix</keyword>
<keyword evidence="1" id="KW-0812">Transmembrane</keyword>
<sequence length="108" mass="12734">MIASVLLSFIKDKNYRYLIYTTFIVLILGSVCFKYFEDWEWIDAISYSVSVMVTTGNADVSPQTMHGKIFNIFYMIISVILILFFVNVLFQHFHENRMNAKEEDKKNN</sequence>